<protein>
    <submittedName>
        <fullName evidence="1">Uncharacterized protein</fullName>
    </submittedName>
</protein>
<sequence>MTSRSYEERHFLAPPTETDNTTGVDTEADIIDDGRRKRRKRDANVYDAVAGRVTTTRPLSDRSGSEEPSHHYRTSRDHMRDPIVPPEDLLFRRIGAPVRFAEKDIYQAHEDLRDGGRGVLPDSDMLKAIHSYSSYFYAARDGQQHRNISEVAVRNIDERSMDETALLALGILLEETGREVLGRRGDLVFTEGVEVDRDAEPGDDAEIVGFKPPVTGKWQSRPRSRNLNRE</sequence>
<proteinExistence type="predicted"/>
<evidence type="ECO:0000313" key="2">
    <source>
        <dbReference type="Proteomes" id="UP001497680"/>
    </source>
</evidence>
<keyword evidence="2" id="KW-1185">Reference proteome</keyword>
<dbReference type="Proteomes" id="UP001497680">
    <property type="component" value="Unassembled WGS sequence"/>
</dbReference>
<gene>
    <name evidence="1" type="ORF">F4821DRAFT_20363</name>
</gene>
<name>A0ACC0DD19_9PEZI</name>
<dbReference type="EMBL" id="MU394290">
    <property type="protein sequence ID" value="KAI6090558.1"/>
    <property type="molecule type" value="Genomic_DNA"/>
</dbReference>
<organism evidence="1 2">
    <name type="scientific">Hypoxylon rubiginosum</name>
    <dbReference type="NCBI Taxonomy" id="110542"/>
    <lineage>
        <taxon>Eukaryota</taxon>
        <taxon>Fungi</taxon>
        <taxon>Dikarya</taxon>
        <taxon>Ascomycota</taxon>
        <taxon>Pezizomycotina</taxon>
        <taxon>Sordariomycetes</taxon>
        <taxon>Xylariomycetidae</taxon>
        <taxon>Xylariales</taxon>
        <taxon>Hypoxylaceae</taxon>
        <taxon>Hypoxylon</taxon>
    </lineage>
</organism>
<reference evidence="1 2" key="1">
    <citation type="journal article" date="2022" name="New Phytol.">
        <title>Ecological generalism drives hyperdiversity of secondary metabolite gene clusters in xylarialean endophytes.</title>
        <authorList>
            <person name="Franco M.E.E."/>
            <person name="Wisecaver J.H."/>
            <person name="Arnold A.E."/>
            <person name="Ju Y.M."/>
            <person name="Slot J.C."/>
            <person name="Ahrendt S."/>
            <person name="Moore L.P."/>
            <person name="Eastman K.E."/>
            <person name="Scott K."/>
            <person name="Konkel Z."/>
            <person name="Mondo S.J."/>
            <person name="Kuo A."/>
            <person name="Hayes R.D."/>
            <person name="Haridas S."/>
            <person name="Andreopoulos B."/>
            <person name="Riley R."/>
            <person name="LaButti K."/>
            <person name="Pangilinan J."/>
            <person name="Lipzen A."/>
            <person name="Amirebrahimi M."/>
            <person name="Yan J."/>
            <person name="Adam C."/>
            <person name="Keymanesh K."/>
            <person name="Ng V."/>
            <person name="Louie K."/>
            <person name="Northen T."/>
            <person name="Drula E."/>
            <person name="Henrissat B."/>
            <person name="Hsieh H.M."/>
            <person name="Youens-Clark K."/>
            <person name="Lutzoni F."/>
            <person name="Miadlikowska J."/>
            <person name="Eastwood D.C."/>
            <person name="Hamelin R.C."/>
            <person name="Grigoriev I.V."/>
            <person name="U'Ren J.M."/>
        </authorList>
    </citation>
    <scope>NUCLEOTIDE SEQUENCE [LARGE SCALE GENOMIC DNA]</scope>
    <source>
        <strain evidence="1 2">ER1909</strain>
    </source>
</reference>
<accession>A0ACC0DD19</accession>
<comment type="caution">
    <text evidence="1">The sequence shown here is derived from an EMBL/GenBank/DDBJ whole genome shotgun (WGS) entry which is preliminary data.</text>
</comment>
<evidence type="ECO:0000313" key="1">
    <source>
        <dbReference type="EMBL" id="KAI6090558.1"/>
    </source>
</evidence>